<organism evidence="6 7">
    <name type="scientific">Pomacea canaliculata</name>
    <name type="common">Golden apple snail</name>
    <dbReference type="NCBI Taxonomy" id="400727"/>
    <lineage>
        <taxon>Eukaryota</taxon>
        <taxon>Metazoa</taxon>
        <taxon>Spiralia</taxon>
        <taxon>Lophotrochozoa</taxon>
        <taxon>Mollusca</taxon>
        <taxon>Gastropoda</taxon>
        <taxon>Caenogastropoda</taxon>
        <taxon>Architaenioglossa</taxon>
        <taxon>Ampullarioidea</taxon>
        <taxon>Ampullariidae</taxon>
        <taxon>Pomacea</taxon>
    </lineage>
</organism>
<dbReference type="InterPro" id="IPR027370">
    <property type="entry name" value="Znf-RING_euk"/>
</dbReference>
<evidence type="ECO:0000256" key="3">
    <source>
        <dbReference type="ARBA" id="ARBA00022833"/>
    </source>
</evidence>
<comment type="caution">
    <text evidence="6">The sequence shown here is derived from an EMBL/GenBank/DDBJ whole genome shotgun (WGS) entry which is preliminary data.</text>
</comment>
<dbReference type="SMART" id="SM00184">
    <property type="entry name" value="RING"/>
    <property type="match status" value="1"/>
</dbReference>
<sequence length="266" mass="30506">MDAKQEPLLTNCDKPECPVCLSPFTEPKIMFCGHVICRVCLITWVDARGVSAGCPLCRHRILVMQPPDLQRMEHLAEYVADSLPTHHIIKATARGTVDLTPDTCLRCENLICSSRSSPHPHCTGPRDAQNTDQHEAEALDIVNDLSHKVQMMVQWTKDMQVFLLDMVIFFRGLVVANDRVSQLKDKSLQFLTFFQGKTAEYQTVLLTHQHLLECMRDSRQVVATILMRKPMQERIKTIMTQCQRLHLSHSRGCQDLRLSWIIKFKN</sequence>
<proteinExistence type="predicted"/>
<name>A0A2T7NDC5_POMCA</name>
<dbReference type="GO" id="GO:0008270">
    <property type="term" value="F:zinc ion binding"/>
    <property type="evidence" value="ECO:0007669"/>
    <property type="project" value="UniProtKB-KW"/>
</dbReference>
<evidence type="ECO:0000259" key="5">
    <source>
        <dbReference type="PROSITE" id="PS50089"/>
    </source>
</evidence>
<reference evidence="6 7" key="1">
    <citation type="submission" date="2018-04" db="EMBL/GenBank/DDBJ databases">
        <title>The genome of golden apple snail Pomacea canaliculata provides insight into stress tolerance and invasive adaptation.</title>
        <authorList>
            <person name="Liu C."/>
            <person name="Liu B."/>
            <person name="Ren Y."/>
            <person name="Zhang Y."/>
            <person name="Wang H."/>
            <person name="Li S."/>
            <person name="Jiang F."/>
            <person name="Yin L."/>
            <person name="Zhang G."/>
            <person name="Qian W."/>
            <person name="Fan W."/>
        </authorList>
    </citation>
    <scope>NUCLEOTIDE SEQUENCE [LARGE SCALE GENOMIC DNA]</scope>
    <source>
        <strain evidence="6">SZHN2017</strain>
        <tissue evidence="6">Muscle</tissue>
    </source>
</reference>
<dbReference type="Pfam" id="PF13445">
    <property type="entry name" value="zf-RING_UBOX"/>
    <property type="match status" value="1"/>
</dbReference>
<evidence type="ECO:0000256" key="4">
    <source>
        <dbReference type="PROSITE-ProRule" id="PRU00175"/>
    </source>
</evidence>
<keyword evidence="1" id="KW-0479">Metal-binding</keyword>
<dbReference type="InterPro" id="IPR013083">
    <property type="entry name" value="Znf_RING/FYVE/PHD"/>
</dbReference>
<evidence type="ECO:0000313" key="6">
    <source>
        <dbReference type="EMBL" id="PVD19145.1"/>
    </source>
</evidence>
<dbReference type="OrthoDB" id="111250at2759"/>
<dbReference type="Gene3D" id="3.30.40.10">
    <property type="entry name" value="Zinc/RING finger domain, C3HC4 (zinc finger)"/>
    <property type="match status" value="1"/>
</dbReference>
<gene>
    <name evidence="6" type="ORF">C0Q70_21709</name>
</gene>
<dbReference type="EMBL" id="PZQS01000014">
    <property type="protein sequence ID" value="PVD19145.1"/>
    <property type="molecule type" value="Genomic_DNA"/>
</dbReference>
<dbReference type="PROSITE" id="PS50089">
    <property type="entry name" value="ZF_RING_2"/>
    <property type="match status" value="1"/>
</dbReference>
<dbReference type="InterPro" id="IPR001841">
    <property type="entry name" value="Znf_RING"/>
</dbReference>
<feature type="domain" description="RING-type" evidence="5">
    <location>
        <begin position="17"/>
        <end position="58"/>
    </location>
</feature>
<dbReference type="AlphaFoldDB" id="A0A2T7NDC5"/>
<keyword evidence="7" id="KW-1185">Reference proteome</keyword>
<dbReference type="InterPro" id="IPR017907">
    <property type="entry name" value="Znf_RING_CS"/>
</dbReference>
<protein>
    <recommendedName>
        <fullName evidence="5">RING-type domain-containing protein</fullName>
    </recommendedName>
</protein>
<dbReference type="Proteomes" id="UP000245119">
    <property type="component" value="Linkage Group LG14"/>
</dbReference>
<dbReference type="PROSITE" id="PS00518">
    <property type="entry name" value="ZF_RING_1"/>
    <property type="match status" value="1"/>
</dbReference>
<evidence type="ECO:0000313" key="7">
    <source>
        <dbReference type="Proteomes" id="UP000245119"/>
    </source>
</evidence>
<evidence type="ECO:0000256" key="2">
    <source>
        <dbReference type="ARBA" id="ARBA00022771"/>
    </source>
</evidence>
<dbReference type="SUPFAM" id="SSF57850">
    <property type="entry name" value="RING/U-box"/>
    <property type="match status" value="1"/>
</dbReference>
<keyword evidence="2 4" id="KW-0863">Zinc-finger</keyword>
<accession>A0A2T7NDC5</accession>
<evidence type="ECO:0000256" key="1">
    <source>
        <dbReference type="ARBA" id="ARBA00022723"/>
    </source>
</evidence>
<keyword evidence="3" id="KW-0862">Zinc</keyword>